<dbReference type="EMBL" id="CAKLBC010000604">
    <property type="protein sequence ID" value="CAH0487192.1"/>
    <property type="molecule type" value="Genomic_DNA"/>
</dbReference>
<keyword evidence="3" id="KW-1185">Reference proteome</keyword>
<sequence>MHGKDQTTVADLDQVTVLVDTSTLSALKENNSNRVVEELTKNSSMNETTMASKAVEQTRDIIEVDSSELSEDDDEDTIAPGGQAETSDSNTESSADTTNNVIDLSISTINKPTMASIAEAKEVVTAALTRRQPGHEGEIVVRRKLAQYMEHYRIDSRAEVRERNPTLWREFFAATLPVNVELPACRLCFAPNDGHNQRFNSTVLCMRCLDEALIVLKERNGQVVEAQEDV</sequence>
<dbReference type="Proteomes" id="UP001157938">
    <property type="component" value="Unassembled WGS sequence"/>
</dbReference>
<feature type="compositionally biased region" description="Acidic residues" evidence="1">
    <location>
        <begin position="65"/>
        <end position="77"/>
    </location>
</feature>
<evidence type="ECO:0000256" key="1">
    <source>
        <dbReference type="SAM" id="MobiDB-lite"/>
    </source>
</evidence>
<accession>A0ABN8BZB3</accession>
<name>A0ABN8BZB3_9STRA</name>
<evidence type="ECO:0000313" key="2">
    <source>
        <dbReference type="EMBL" id="CAH0487192.1"/>
    </source>
</evidence>
<feature type="compositionally biased region" description="Polar residues" evidence="1">
    <location>
        <begin position="84"/>
        <end position="98"/>
    </location>
</feature>
<feature type="region of interest" description="Disordered" evidence="1">
    <location>
        <begin position="65"/>
        <end position="98"/>
    </location>
</feature>
<organism evidence="2 3">
    <name type="scientific">Peronospora farinosa</name>
    <dbReference type="NCBI Taxonomy" id="134698"/>
    <lineage>
        <taxon>Eukaryota</taxon>
        <taxon>Sar</taxon>
        <taxon>Stramenopiles</taxon>
        <taxon>Oomycota</taxon>
        <taxon>Peronosporomycetes</taxon>
        <taxon>Peronosporales</taxon>
        <taxon>Peronosporaceae</taxon>
        <taxon>Peronospora</taxon>
    </lineage>
</organism>
<protein>
    <submittedName>
        <fullName evidence="2">Uncharacterized protein</fullName>
    </submittedName>
</protein>
<evidence type="ECO:0000313" key="3">
    <source>
        <dbReference type="Proteomes" id="UP001157938"/>
    </source>
</evidence>
<comment type="caution">
    <text evidence="2">The sequence shown here is derived from an EMBL/GenBank/DDBJ whole genome shotgun (WGS) entry which is preliminary data.</text>
</comment>
<reference evidence="2 3" key="1">
    <citation type="submission" date="2021-11" db="EMBL/GenBank/DDBJ databases">
        <authorList>
            <person name="Islam A."/>
            <person name="Islam S."/>
            <person name="Flora M.S."/>
            <person name="Rahman M."/>
            <person name="Ziaur R.M."/>
            <person name="Epstein J.H."/>
            <person name="Hassan M."/>
            <person name="Klassen M."/>
            <person name="Woodard K."/>
            <person name="Webb A."/>
            <person name="Webby R.J."/>
            <person name="El Zowalaty M.E."/>
        </authorList>
    </citation>
    <scope>NUCLEOTIDE SEQUENCE [LARGE SCALE GENOMIC DNA]</scope>
    <source>
        <strain evidence="2">Pf1</strain>
    </source>
</reference>
<proteinExistence type="predicted"/>
<gene>
    <name evidence="2" type="ORF">PFR001_LOCUS2760</name>
</gene>